<dbReference type="PANTHER" id="PTHR43280:SF2">
    <property type="entry name" value="HTH-TYPE TRANSCRIPTIONAL REGULATOR EXSA"/>
    <property type="match status" value="1"/>
</dbReference>
<dbReference type="SUPFAM" id="SSF46689">
    <property type="entry name" value="Homeodomain-like"/>
    <property type="match status" value="2"/>
</dbReference>
<dbReference type="Gene3D" id="1.10.10.60">
    <property type="entry name" value="Homeodomain-like"/>
    <property type="match status" value="2"/>
</dbReference>
<accession>A0A1C3ZDA0</accession>
<dbReference type="AlphaFoldDB" id="A0A1C3ZDA0"/>
<evidence type="ECO:0000256" key="1">
    <source>
        <dbReference type="ARBA" id="ARBA00023015"/>
    </source>
</evidence>
<keyword evidence="3" id="KW-0804">Transcription</keyword>
<dbReference type="InterPro" id="IPR009057">
    <property type="entry name" value="Homeodomain-like_sf"/>
</dbReference>
<dbReference type="Proteomes" id="UP000199268">
    <property type="component" value="Unassembled WGS sequence"/>
</dbReference>
<evidence type="ECO:0000313" key="5">
    <source>
        <dbReference type="EMBL" id="SCB80268.1"/>
    </source>
</evidence>
<keyword evidence="1" id="KW-0805">Transcription regulation</keyword>
<dbReference type="PROSITE" id="PS01124">
    <property type="entry name" value="HTH_ARAC_FAMILY_2"/>
    <property type="match status" value="1"/>
</dbReference>
<reference evidence="6" key="1">
    <citation type="submission" date="2016-08" db="EMBL/GenBank/DDBJ databases">
        <authorList>
            <person name="Varghese N."/>
            <person name="Submissions Spin"/>
        </authorList>
    </citation>
    <scope>NUCLEOTIDE SEQUENCE [LARGE SCALE GENOMIC DNA]</scope>
    <source>
        <strain evidence="6">R-53094</strain>
    </source>
</reference>
<proteinExistence type="predicted"/>
<dbReference type="EMBL" id="FMAO01000001">
    <property type="protein sequence ID" value="SCB80268.1"/>
    <property type="molecule type" value="Genomic_DNA"/>
</dbReference>
<protein>
    <submittedName>
        <fullName evidence="5">AraC-type DNA-binding protein</fullName>
    </submittedName>
</protein>
<dbReference type="Pfam" id="PF12833">
    <property type="entry name" value="HTH_18"/>
    <property type="match status" value="1"/>
</dbReference>
<dbReference type="OrthoDB" id="62429at2"/>
<dbReference type="SMART" id="SM00342">
    <property type="entry name" value="HTH_ARAC"/>
    <property type="match status" value="1"/>
</dbReference>
<evidence type="ECO:0000256" key="2">
    <source>
        <dbReference type="ARBA" id="ARBA00023125"/>
    </source>
</evidence>
<dbReference type="RefSeq" id="WP_092461457.1">
    <property type="nucleotide sequence ID" value="NZ_BJEE01000002.1"/>
</dbReference>
<dbReference type="STRING" id="1505725.GA0061074_101434"/>
<keyword evidence="6" id="KW-1185">Reference proteome</keyword>
<evidence type="ECO:0000259" key="4">
    <source>
        <dbReference type="PROSITE" id="PS01124"/>
    </source>
</evidence>
<keyword evidence="2 5" id="KW-0238">DNA-binding</keyword>
<sequence length="385" mass="45506">MMEKLDNLKFLGRLLEMNVDYYQRNMRKKIQGLLPEQHTSRIYNILNVCVDQSFNLVRDADNYYLVISFGDDEYLVMQPEMSAPLYSSKNLALFTLTPQVKPVLQFAYQLLKETSAPDWPLYSFYLDDTVSESKPLTEFLPEEEKEMQDNFAGLLDAFNKLDENRMIYYLRSKLRSKQYGKIFKDKNYLRGQKDSLIAYLAVLNESAIRNNYPVDEAYYIFNQIIAKIEIQETQISFDLWLENITLYYFNELKRYFKANNMPIAERVQSYIIEHITYRLSLQDLSSVFGYSERYLNRKFKEHYKTTIKQYVLSKKIDVAKKMLMTTDFSLKYIAMRLSFTTTSHFIQVFKSIVGLTPKQYSKTTAEKADEARLQEDKSGEMIIAE</sequence>
<feature type="domain" description="HTH araC/xylS-type" evidence="4">
    <location>
        <begin position="265"/>
        <end position="363"/>
    </location>
</feature>
<evidence type="ECO:0000256" key="3">
    <source>
        <dbReference type="ARBA" id="ARBA00023163"/>
    </source>
</evidence>
<organism evidence="5 6">
    <name type="scientific">Weissella bombi</name>
    <dbReference type="NCBI Taxonomy" id="1505725"/>
    <lineage>
        <taxon>Bacteria</taxon>
        <taxon>Bacillati</taxon>
        <taxon>Bacillota</taxon>
        <taxon>Bacilli</taxon>
        <taxon>Lactobacillales</taxon>
        <taxon>Lactobacillaceae</taxon>
        <taxon>Weissella</taxon>
    </lineage>
</organism>
<name>A0A1C3ZDA0_9LACO</name>
<gene>
    <name evidence="5" type="ORF">GA0061074_101434</name>
</gene>
<evidence type="ECO:0000313" key="6">
    <source>
        <dbReference type="Proteomes" id="UP000199268"/>
    </source>
</evidence>
<dbReference type="GO" id="GO:0003700">
    <property type="term" value="F:DNA-binding transcription factor activity"/>
    <property type="evidence" value="ECO:0007669"/>
    <property type="project" value="InterPro"/>
</dbReference>
<dbReference type="GO" id="GO:0043565">
    <property type="term" value="F:sequence-specific DNA binding"/>
    <property type="evidence" value="ECO:0007669"/>
    <property type="project" value="InterPro"/>
</dbReference>
<dbReference type="InterPro" id="IPR018060">
    <property type="entry name" value="HTH_AraC"/>
</dbReference>
<dbReference type="PANTHER" id="PTHR43280">
    <property type="entry name" value="ARAC-FAMILY TRANSCRIPTIONAL REGULATOR"/>
    <property type="match status" value="1"/>
</dbReference>